<reference evidence="1 2" key="1">
    <citation type="submission" date="2021-06" db="EMBL/GenBank/DDBJ databases">
        <title>Caerostris extrusa draft genome.</title>
        <authorList>
            <person name="Kono N."/>
            <person name="Arakawa K."/>
        </authorList>
    </citation>
    <scope>NUCLEOTIDE SEQUENCE [LARGE SCALE GENOMIC DNA]</scope>
</reference>
<evidence type="ECO:0000313" key="2">
    <source>
        <dbReference type="Proteomes" id="UP001054945"/>
    </source>
</evidence>
<gene>
    <name evidence="1" type="ORF">CEXT_657221</name>
</gene>
<dbReference type="AlphaFoldDB" id="A0AAV4UJ08"/>
<dbReference type="Proteomes" id="UP001054945">
    <property type="component" value="Unassembled WGS sequence"/>
</dbReference>
<accession>A0AAV4UJ08</accession>
<keyword evidence="2" id="KW-1185">Reference proteome</keyword>
<protein>
    <submittedName>
        <fullName evidence="1">Uncharacterized protein</fullName>
    </submittedName>
</protein>
<organism evidence="1 2">
    <name type="scientific">Caerostris extrusa</name>
    <name type="common">Bark spider</name>
    <name type="synonym">Caerostris bankana</name>
    <dbReference type="NCBI Taxonomy" id="172846"/>
    <lineage>
        <taxon>Eukaryota</taxon>
        <taxon>Metazoa</taxon>
        <taxon>Ecdysozoa</taxon>
        <taxon>Arthropoda</taxon>
        <taxon>Chelicerata</taxon>
        <taxon>Arachnida</taxon>
        <taxon>Araneae</taxon>
        <taxon>Araneomorphae</taxon>
        <taxon>Entelegynae</taxon>
        <taxon>Araneoidea</taxon>
        <taxon>Araneidae</taxon>
        <taxon>Caerostris</taxon>
    </lineage>
</organism>
<proteinExistence type="predicted"/>
<dbReference type="EMBL" id="BPLR01012960">
    <property type="protein sequence ID" value="GIY57768.1"/>
    <property type="molecule type" value="Genomic_DNA"/>
</dbReference>
<sequence>MRFDPKVKPPPKIQNMTASLLPFCGNDWCVYVQVEAIFAFTCHVVVPRKILHCVLNTSWRLFGGLEVSVHGCTGFGFLNLRSPTGGWAKGMPRKTFTALSFNSETNPCIGPRGFLRKLDYHQLSKQL</sequence>
<name>A0AAV4UJ08_CAEEX</name>
<comment type="caution">
    <text evidence="1">The sequence shown here is derived from an EMBL/GenBank/DDBJ whole genome shotgun (WGS) entry which is preliminary data.</text>
</comment>
<evidence type="ECO:0000313" key="1">
    <source>
        <dbReference type="EMBL" id="GIY57768.1"/>
    </source>
</evidence>